<dbReference type="Proteomes" id="UP001500827">
    <property type="component" value="Unassembled WGS sequence"/>
</dbReference>
<feature type="region of interest" description="Disordered" evidence="1">
    <location>
        <begin position="66"/>
        <end position="85"/>
    </location>
</feature>
<comment type="caution">
    <text evidence="2">The sequence shown here is derived from an EMBL/GenBank/DDBJ whole genome shotgun (WGS) entry which is preliminary data.</text>
</comment>
<keyword evidence="3" id="KW-1185">Reference proteome</keyword>
<proteinExistence type="predicted"/>
<dbReference type="EMBL" id="BAABBM010000001">
    <property type="protein sequence ID" value="GAA3896253.1"/>
    <property type="molecule type" value="Genomic_DNA"/>
</dbReference>
<gene>
    <name evidence="2" type="ORF">GCM10022276_14060</name>
</gene>
<evidence type="ECO:0000256" key="1">
    <source>
        <dbReference type="SAM" id="MobiDB-lite"/>
    </source>
</evidence>
<evidence type="ECO:0000313" key="2">
    <source>
        <dbReference type="EMBL" id="GAA3896253.1"/>
    </source>
</evidence>
<accession>A0ABP7LCB1</accession>
<sequence length="85" mass="9891">MQNGDKYVERVARQGDNPKSMLREEILEVWLTIPMELKHAPFRQEVRFEIVVDGDFLQLEGVSKNTPEPCVPATWRTNDRNAHRG</sequence>
<evidence type="ECO:0008006" key="4">
    <source>
        <dbReference type="Google" id="ProtNLM"/>
    </source>
</evidence>
<name>A0ABP7LCB1_9SPHN</name>
<protein>
    <recommendedName>
        <fullName evidence="4">Hsp20/alpha crystallin family protein</fullName>
    </recommendedName>
</protein>
<reference evidence="3" key="1">
    <citation type="journal article" date="2019" name="Int. J. Syst. Evol. Microbiol.">
        <title>The Global Catalogue of Microorganisms (GCM) 10K type strain sequencing project: providing services to taxonomists for standard genome sequencing and annotation.</title>
        <authorList>
            <consortium name="The Broad Institute Genomics Platform"/>
            <consortium name="The Broad Institute Genome Sequencing Center for Infectious Disease"/>
            <person name="Wu L."/>
            <person name="Ma J."/>
        </authorList>
    </citation>
    <scope>NUCLEOTIDE SEQUENCE [LARGE SCALE GENOMIC DNA]</scope>
    <source>
        <strain evidence="3">JCM 17543</strain>
    </source>
</reference>
<evidence type="ECO:0000313" key="3">
    <source>
        <dbReference type="Proteomes" id="UP001500827"/>
    </source>
</evidence>
<organism evidence="2 3">
    <name type="scientific">Sphingomonas limnosediminicola</name>
    <dbReference type="NCBI Taxonomy" id="940133"/>
    <lineage>
        <taxon>Bacteria</taxon>
        <taxon>Pseudomonadati</taxon>
        <taxon>Pseudomonadota</taxon>
        <taxon>Alphaproteobacteria</taxon>
        <taxon>Sphingomonadales</taxon>
        <taxon>Sphingomonadaceae</taxon>
        <taxon>Sphingomonas</taxon>
    </lineage>
</organism>